<accession>A0ACD3AXK3</accession>
<protein>
    <submittedName>
        <fullName evidence="1">Uncharacterized protein</fullName>
    </submittedName>
</protein>
<reference evidence="1 2" key="1">
    <citation type="journal article" date="2019" name="Nat. Ecol. Evol.">
        <title>Megaphylogeny resolves global patterns of mushroom evolution.</title>
        <authorList>
            <person name="Varga T."/>
            <person name="Krizsan K."/>
            <person name="Foldi C."/>
            <person name="Dima B."/>
            <person name="Sanchez-Garcia M."/>
            <person name="Sanchez-Ramirez S."/>
            <person name="Szollosi G.J."/>
            <person name="Szarkandi J.G."/>
            <person name="Papp V."/>
            <person name="Albert L."/>
            <person name="Andreopoulos W."/>
            <person name="Angelini C."/>
            <person name="Antonin V."/>
            <person name="Barry K.W."/>
            <person name="Bougher N.L."/>
            <person name="Buchanan P."/>
            <person name="Buyck B."/>
            <person name="Bense V."/>
            <person name="Catcheside P."/>
            <person name="Chovatia M."/>
            <person name="Cooper J."/>
            <person name="Damon W."/>
            <person name="Desjardin D."/>
            <person name="Finy P."/>
            <person name="Geml J."/>
            <person name="Haridas S."/>
            <person name="Hughes K."/>
            <person name="Justo A."/>
            <person name="Karasinski D."/>
            <person name="Kautmanova I."/>
            <person name="Kiss B."/>
            <person name="Kocsube S."/>
            <person name="Kotiranta H."/>
            <person name="LaButti K.M."/>
            <person name="Lechner B.E."/>
            <person name="Liimatainen K."/>
            <person name="Lipzen A."/>
            <person name="Lukacs Z."/>
            <person name="Mihaltcheva S."/>
            <person name="Morgado L.N."/>
            <person name="Niskanen T."/>
            <person name="Noordeloos M.E."/>
            <person name="Ohm R.A."/>
            <person name="Ortiz-Santana B."/>
            <person name="Ovrebo C."/>
            <person name="Racz N."/>
            <person name="Riley R."/>
            <person name="Savchenko A."/>
            <person name="Shiryaev A."/>
            <person name="Soop K."/>
            <person name="Spirin V."/>
            <person name="Szebenyi C."/>
            <person name="Tomsovsky M."/>
            <person name="Tulloss R.E."/>
            <person name="Uehling J."/>
            <person name="Grigoriev I.V."/>
            <person name="Vagvolgyi C."/>
            <person name="Papp T."/>
            <person name="Martin F.M."/>
            <person name="Miettinen O."/>
            <person name="Hibbett D.S."/>
            <person name="Nagy L.G."/>
        </authorList>
    </citation>
    <scope>NUCLEOTIDE SEQUENCE [LARGE SCALE GENOMIC DNA]</scope>
    <source>
        <strain evidence="1 2">NL-1719</strain>
    </source>
</reference>
<organism evidence="1 2">
    <name type="scientific">Pluteus cervinus</name>
    <dbReference type="NCBI Taxonomy" id="181527"/>
    <lineage>
        <taxon>Eukaryota</taxon>
        <taxon>Fungi</taxon>
        <taxon>Dikarya</taxon>
        <taxon>Basidiomycota</taxon>
        <taxon>Agaricomycotina</taxon>
        <taxon>Agaricomycetes</taxon>
        <taxon>Agaricomycetidae</taxon>
        <taxon>Agaricales</taxon>
        <taxon>Pluteineae</taxon>
        <taxon>Pluteaceae</taxon>
        <taxon>Pluteus</taxon>
    </lineage>
</organism>
<proteinExistence type="predicted"/>
<dbReference type="Proteomes" id="UP000308600">
    <property type="component" value="Unassembled WGS sequence"/>
</dbReference>
<keyword evidence="2" id="KW-1185">Reference proteome</keyword>
<sequence>MSRTMTKAAFYAVKQGHTTGIFRTWAECELQTKGHPNAKYKKFDNAADAEAFVAGSTVAAPASTSNKSSAGAAEQSTSISMPSKFQTSAAGKKRGRSPDVDEDGWDVVYSDGACKGNGKPGSVAGVGVWWGHDDPRNIAERCPGDQTNNRAELIAIVRVLETTPPSKTRLLIKTDSQYSINCFKEWLPKWRLNGFRSSTGPVKNLGIIKYLSALLDKRKESGQMVRLQYVKGHSGHEGNDGADYQANLGTRLPQVNELNWKSKLASLLAEETAPPTTTTAAPLEVSDDESEDPVPDPSRSPQKIRRIHSPIKGLDDSQDNAPPRTTPRQGTQDFSETQYEEYSYDSDMFEFSNRLEQELVKKAPSSSSSPSKPSTPLILTDHSQPAYVSSFISTSRPVEHSQQGGDAFVSTKRTGTPQRNAMEFTSVSPQKRSFSSVSTPIRRQSQTAEGSAFISVSVRPTQDQATSTSLAPREDQESSVEAKASTPKLSEEELEAYADCLLDDADYDLGNESDEY</sequence>
<dbReference type="EMBL" id="ML208313">
    <property type="protein sequence ID" value="TFK70434.1"/>
    <property type="molecule type" value="Genomic_DNA"/>
</dbReference>
<name>A0ACD3AXK3_9AGAR</name>
<gene>
    <name evidence="1" type="ORF">BDN72DRAFT_818756</name>
</gene>
<evidence type="ECO:0000313" key="2">
    <source>
        <dbReference type="Proteomes" id="UP000308600"/>
    </source>
</evidence>
<evidence type="ECO:0000313" key="1">
    <source>
        <dbReference type="EMBL" id="TFK70434.1"/>
    </source>
</evidence>